<dbReference type="Proteomes" id="UP000229757">
    <property type="component" value="Chromosome"/>
</dbReference>
<proteinExistence type="predicted"/>
<dbReference type="InterPro" id="IPR033746">
    <property type="entry name" value="GGa_phosphorylase"/>
</dbReference>
<keyword evidence="6" id="KW-1185">Reference proteome</keyword>
<dbReference type="EMBL" id="CP011797">
    <property type="protein sequence ID" value="ATX76297.1"/>
    <property type="molecule type" value="Genomic_DNA"/>
</dbReference>
<dbReference type="InterPro" id="IPR045857">
    <property type="entry name" value="O16G_dom_2"/>
</dbReference>
<dbReference type="SMART" id="SM00642">
    <property type="entry name" value="Aamy"/>
    <property type="match status" value="1"/>
</dbReference>
<dbReference type="AlphaFoldDB" id="A0A2K8KNA6"/>
<keyword evidence="1 5" id="KW-0328">Glycosyltransferase</keyword>
<evidence type="ECO:0000313" key="5">
    <source>
        <dbReference type="EMBL" id="ATX76297.1"/>
    </source>
</evidence>
<accession>A0A2K8KNA6</accession>
<feature type="binding site" evidence="3">
    <location>
        <position position="112"/>
    </location>
    <ligand>
        <name>substrate</name>
    </ligand>
</feature>
<dbReference type="InterPro" id="IPR017853">
    <property type="entry name" value="GH"/>
</dbReference>
<gene>
    <name evidence="5" type="ORF">REIFOR_01149</name>
</gene>
<dbReference type="GO" id="GO:0005975">
    <property type="term" value="P:carbohydrate metabolic process"/>
    <property type="evidence" value="ECO:0007669"/>
    <property type="project" value="InterPro"/>
</dbReference>
<evidence type="ECO:0000256" key="1">
    <source>
        <dbReference type="ARBA" id="ARBA00022676"/>
    </source>
</evidence>
<dbReference type="SUPFAM" id="SSF51445">
    <property type="entry name" value="(Trans)glycosidases"/>
    <property type="match status" value="1"/>
</dbReference>
<dbReference type="PANTHER" id="PTHR10357:SF214">
    <property type="entry name" value="GLUCOSYLGLYCERATE PHOSPHORYLASE"/>
    <property type="match status" value="1"/>
</dbReference>
<evidence type="ECO:0000256" key="3">
    <source>
        <dbReference type="PIRSR" id="PIRSR003059-2"/>
    </source>
</evidence>
<evidence type="ECO:0000256" key="2">
    <source>
        <dbReference type="ARBA" id="ARBA00022679"/>
    </source>
</evidence>
<feature type="domain" description="Glycosyl hydrolase family 13 catalytic" evidence="4">
    <location>
        <begin position="83"/>
        <end position="496"/>
    </location>
</feature>
<dbReference type="Gene3D" id="2.60.40.1180">
    <property type="entry name" value="Golgi alpha-mannosidase II"/>
    <property type="match status" value="1"/>
</dbReference>
<dbReference type="RefSeq" id="WP_100256649.1">
    <property type="nucleotide sequence ID" value="NZ_CP011797.1"/>
</dbReference>
<dbReference type="Pfam" id="PF00128">
    <property type="entry name" value="Alpha-amylase"/>
    <property type="match status" value="1"/>
</dbReference>
<dbReference type="KEGG" id="rfo:REIFOR_01149"/>
<feature type="binding site" evidence="3">
    <location>
        <position position="459"/>
    </location>
    <ligand>
        <name>substrate</name>
    </ligand>
</feature>
<dbReference type="InterPro" id="IPR016377">
    <property type="entry name" value="Sucrose_GGa_phosphorylase-rel"/>
</dbReference>
<evidence type="ECO:0000259" key="4">
    <source>
        <dbReference type="SMART" id="SM00642"/>
    </source>
</evidence>
<dbReference type="EC" id="2.4.1.7" evidence="5"/>
<reference evidence="5 6" key="1">
    <citation type="journal article" date="2017" name="Environ. Microbiol.">
        <title>Genomic and physiological analyses of 'Reinekea forsetii' reveal a versatile opportunistic lifestyle during spring algae blooms.</title>
        <authorList>
            <person name="Avci B."/>
            <person name="Hahnke R.L."/>
            <person name="Chafee M."/>
            <person name="Fischer T."/>
            <person name="Gruber-Vodicka H."/>
            <person name="Tegetmeyer H.E."/>
            <person name="Harder J."/>
            <person name="Fuchs B.M."/>
            <person name="Amann R.I."/>
            <person name="Teeling H."/>
        </authorList>
    </citation>
    <scope>NUCLEOTIDE SEQUENCE [LARGE SCALE GENOMIC DNA]</scope>
    <source>
        <strain evidence="5 6">Hel1_31_D35</strain>
    </source>
</reference>
<keyword evidence="2 5" id="KW-0808">Transferase</keyword>
<dbReference type="InterPro" id="IPR006047">
    <property type="entry name" value="GH13_cat_dom"/>
</dbReference>
<dbReference type="CDD" id="cd11356">
    <property type="entry name" value="AmyAc_Sucrose_phosphorylase-like_1"/>
    <property type="match status" value="1"/>
</dbReference>
<evidence type="ECO:0000313" key="6">
    <source>
        <dbReference type="Proteomes" id="UP000229757"/>
    </source>
</evidence>
<feature type="binding site" evidence="3">
    <location>
        <begin position="352"/>
        <end position="353"/>
    </location>
    <ligand>
        <name>substrate</name>
    </ligand>
</feature>
<dbReference type="Gene3D" id="3.20.20.80">
    <property type="entry name" value="Glycosidases"/>
    <property type="match status" value="1"/>
</dbReference>
<organism evidence="5 6">
    <name type="scientific">Reinekea forsetii</name>
    <dbReference type="NCBI Taxonomy" id="1336806"/>
    <lineage>
        <taxon>Bacteria</taxon>
        <taxon>Pseudomonadati</taxon>
        <taxon>Pseudomonadota</taxon>
        <taxon>Gammaproteobacteria</taxon>
        <taxon>Oceanospirillales</taxon>
        <taxon>Saccharospirillaceae</taxon>
        <taxon>Reinekea</taxon>
    </lineage>
</organism>
<feature type="binding site" evidence="3">
    <location>
        <begin position="243"/>
        <end position="245"/>
    </location>
    <ligand>
        <name>substrate</name>
    </ligand>
</feature>
<dbReference type="InterPro" id="IPR013780">
    <property type="entry name" value="Glyco_hydro_b"/>
</dbReference>
<dbReference type="PANTHER" id="PTHR10357">
    <property type="entry name" value="ALPHA-AMYLASE FAMILY MEMBER"/>
    <property type="match status" value="1"/>
</dbReference>
<dbReference type="Gene3D" id="3.90.400.10">
    <property type="entry name" value="Oligo-1,6-glucosidase, Domain 2"/>
    <property type="match status" value="1"/>
</dbReference>
<feature type="binding site" evidence="3">
    <location>
        <position position="150"/>
    </location>
    <ligand>
        <name>substrate</name>
    </ligand>
</feature>
<dbReference type="GO" id="GO:0009018">
    <property type="term" value="F:sucrose phosphorylase activity"/>
    <property type="evidence" value="ECO:0007669"/>
    <property type="project" value="UniProtKB-EC"/>
</dbReference>
<dbReference type="OrthoDB" id="9805159at2"/>
<name>A0A2K8KNA6_9GAMM</name>
<sequence>MSDLVQKLTANLKHQLDVIYSGISLNRSTDQLADELIDRMNLDDVTQEPKPFTNHWDESDAVLISYGDSIERKNGYSVTEAPLKTLHSFVSGPLKAAFNAIHILPFYPYSSDDGFSVINYSVVNEALGDWHDIRRLSADFRLMSDLVINHCSSRSVWFDQFIKGESPGRDYFRTELPSTDLTKVVRPRTTPLLRETQTVQGVQHVWCTFSPDQVDLDFTNPDVLIEFVKIVRLYLDQGVRIFRLDAVAFLWKETGTACINLRQTHEIIRLLRTLVEHACHDAVIITETNIPNQENLTYFGNANEAHCIYNFSLPPLLVNTLVSGDSTHLKRWLMTMPPCQDGTAYFNFVASHDGIGLRPVEGLLSEKELNGLINTMMGFGGRVSMRTLDDGSTRPYEINIALFDALQGTHAGPDKWGVQRFIAAHVIMLALEGIPGIYIHSMLGTRNDYARFENTQHNRHINRHRWDLGELEAQLGDAQSTHAQVYNRLIAILAIRRQQRAFHPNATQFTLQLGPHIFGIWRQSIDRRQSIFCLNNVSDQTVELSLIDINLIDSVTWIDLLTGQAIPDHQATLSLPPYGSLWLSNA</sequence>
<dbReference type="PIRSF" id="PIRSF003059">
    <property type="entry name" value="Sucrose_phosphorylase"/>
    <property type="match status" value="1"/>
</dbReference>
<protein>
    <submittedName>
        <fullName evidence="5">Putative sucrose phosphorylase, GH13 family</fullName>
        <ecNumber evidence="5">2.4.1.7</ecNumber>
    </submittedName>
</protein>